<dbReference type="RefSeq" id="WP_127016928.1">
    <property type="nucleotide sequence ID" value="NZ_CP016379.1"/>
</dbReference>
<dbReference type="PROSITE" id="PS00893">
    <property type="entry name" value="NUDIX_BOX"/>
    <property type="match status" value="1"/>
</dbReference>
<dbReference type="OrthoDB" id="9786032at2"/>
<evidence type="ECO:0000313" key="3">
    <source>
        <dbReference type="EMBL" id="AZR73588.1"/>
    </source>
</evidence>
<name>A0A3Q9HR51_9FIRM</name>
<gene>
    <name evidence="3" type="ORF">BBF96_09415</name>
</gene>
<evidence type="ECO:0000313" key="4">
    <source>
        <dbReference type="Proteomes" id="UP000267250"/>
    </source>
</evidence>
<dbReference type="KEGG" id="aft:BBF96_09415"/>
<dbReference type="Proteomes" id="UP000267250">
    <property type="component" value="Chromosome"/>
</dbReference>
<dbReference type="GO" id="GO:0016787">
    <property type="term" value="F:hydrolase activity"/>
    <property type="evidence" value="ECO:0007669"/>
    <property type="project" value="UniProtKB-KW"/>
</dbReference>
<dbReference type="EMBL" id="CP016379">
    <property type="protein sequence ID" value="AZR73588.1"/>
    <property type="molecule type" value="Genomic_DNA"/>
</dbReference>
<dbReference type="PROSITE" id="PS51462">
    <property type="entry name" value="NUDIX"/>
    <property type="match status" value="1"/>
</dbReference>
<keyword evidence="1" id="KW-0378">Hydrolase</keyword>
<accession>A0A3Q9HR51</accession>
<protein>
    <recommendedName>
        <fullName evidence="2">Nudix hydrolase domain-containing protein</fullName>
    </recommendedName>
</protein>
<dbReference type="CDD" id="cd02883">
    <property type="entry name" value="NUDIX_Hydrolase"/>
    <property type="match status" value="1"/>
</dbReference>
<evidence type="ECO:0000259" key="2">
    <source>
        <dbReference type="PROSITE" id="PS51462"/>
    </source>
</evidence>
<evidence type="ECO:0000256" key="1">
    <source>
        <dbReference type="ARBA" id="ARBA00022801"/>
    </source>
</evidence>
<reference evidence="3 4" key="1">
    <citation type="submission" date="2016-07" db="EMBL/GenBank/DDBJ databases">
        <title>Genome and transcriptome analysis of iron-reducing fermentative bacteria Anoxybacter fermentans.</title>
        <authorList>
            <person name="Zeng X."/>
            <person name="Shao Z."/>
        </authorList>
    </citation>
    <scope>NUCLEOTIDE SEQUENCE [LARGE SCALE GENOMIC DNA]</scope>
    <source>
        <strain evidence="3 4">DY22613</strain>
    </source>
</reference>
<dbReference type="InterPro" id="IPR020084">
    <property type="entry name" value="NUDIX_hydrolase_CS"/>
</dbReference>
<dbReference type="Pfam" id="PF00293">
    <property type="entry name" value="NUDIX"/>
    <property type="match status" value="1"/>
</dbReference>
<dbReference type="SUPFAM" id="SSF55811">
    <property type="entry name" value="Nudix"/>
    <property type="match status" value="1"/>
</dbReference>
<dbReference type="InterPro" id="IPR000086">
    <property type="entry name" value="NUDIX_hydrolase_dom"/>
</dbReference>
<dbReference type="Gene3D" id="3.90.79.10">
    <property type="entry name" value="Nucleoside Triphosphate Pyrophosphohydrolase"/>
    <property type="match status" value="1"/>
</dbReference>
<feature type="domain" description="Nudix hydrolase" evidence="2">
    <location>
        <begin position="4"/>
        <end position="153"/>
    </location>
</feature>
<dbReference type="AlphaFoldDB" id="A0A3Q9HR51"/>
<organism evidence="3 4">
    <name type="scientific">Anoxybacter fermentans</name>
    <dbReference type="NCBI Taxonomy" id="1323375"/>
    <lineage>
        <taxon>Bacteria</taxon>
        <taxon>Bacillati</taxon>
        <taxon>Bacillota</taxon>
        <taxon>Clostridia</taxon>
        <taxon>Halanaerobiales</taxon>
        <taxon>Anoxybacter</taxon>
    </lineage>
</organism>
<proteinExistence type="predicted"/>
<dbReference type="InterPro" id="IPR015797">
    <property type="entry name" value="NUDIX_hydrolase-like_dom_sf"/>
</dbReference>
<keyword evidence="4" id="KW-1185">Reference proteome</keyword>
<sequence length="162" mass="18891">MEKLCIPNVKALIEKEMDGEKWIVLQTRNKPDTDPYTQRYEIPGGKIRAYESIYSALKREIKEECGLDLKRIRDGKLERVYEGEDCVETIQPFTVYQMTKGPYPSLGLVFICEAEGELIQGGDETSNPFWISKSELEKQIHEKPETFALLDKSILFEYLRRY</sequence>